<evidence type="ECO:0000256" key="1">
    <source>
        <dbReference type="SAM" id="Coils"/>
    </source>
</evidence>
<reference evidence="3 4" key="1">
    <citation type="submission" date="2018-11" db="EMBL/GenBank/DDBJ databases">
        <authorList>
            <consortium name="Pathogen Informatics"/>
        </authorList>
    </citation>
    <scope>NUCLEOTIDE SEQUENCE [LARGE SCALE GENOMIC DNA]</scope>
</reference>
<accession>A0A3P7LGM2</accession>
<keyword evidence="1" id="KW-0175">Coiled coil</keyword>
<organism evidence="3 4">
    <name type="scientific">Dibothriocephalus latus</name>
    <name type="common">Fish tapeworm</name>
    <name type="synonym">Diphyllobothrium latum</name>
    <dbReference type="NCBI Taxonomy" id="60516"/>
    <lineage>
        <taxon>Eukaryota</taxon>
        <taxon>Metazoa</taxon>
        <taxon>Spiralia</taxon>
        <taxon>Lophotrochozoa</taxon>
        <taxon>Platyhelminthes</taxon>
        <taxon>Cestoda</taxon>
        <taxon>Eucestoda</taxon>
        <taxon>Diphyllobothriidea</taxon>
        <taxon>Diphyllobothriidae</taxon>
        <taxon>Dibothriocephalus</taxon>
    </lineage>
</organism>
<dbReference type="Gene3D" id="1.20.5.490">
    <property type="entry name" value="Single helix bin"/>
    <property type="match status" value="1"/>
</dbReference>
<feature type="coiled-coil region" evidence="1">
    <location>
        <begin position="59"/>
        <end position="93"/>
    </location>
</feature>
<evidence type="ECO:0000256" key="2">
    <source>
        <dbReference type="SAM" id="MobiDB-lite"/>
    </source>
</evidence>
<protein>
    <submittedName>
        <fullName evidence="3">Uncharacterized protein</fullName>
    </submittedName>
</protein>
<dbReference type="Proteomes" id="UP000281553">
    <property type="component" value="Unassembled WGS sequence"/>
</dbReference>
<feature type="region of interest" description="Disordered" evidence="2">
    <location>
        <begin position="1"/>
        <end position="28"/>
    </location>
</feature>
<dbReference type="EMBL" id="UYRU01054145">
    <property type="protein sequence ID" value="VDN12540.1"/>
    <property type="molecule type" value="Genomic_DNA"/>
</dbReference>
<name>A0A3P7LGM2_DIBLA</name>
<feature type="compositionally biased region" description="Low complexity" evidence="2">
    <location>
        <begin position="1"/>
        <end position="17"/>
    </location>
</feature>
<sequence>MLSSAASAENAATSAPAVPEKPPQTPFMQRIRQIMPAFMKKSTVGTPAKTPNQANEELIVELQNQLTFKTGEIATLQTELNRYQTVLDRKSAERGDRSHELDCIRQDELPRQRAIGVSAEPESTKMGADEKLKKYSKSARYVQNTFGFNSINSIYGSSCMVAEKDKRPL</sequence>
<dbReference type="OrthoDB" id="63267at2759"/>
<dbReference type="AlphaFoldDB" id="A0A3P7LGM2"/>
<proteinExistence type="predicted"/>
<evidence type="ECO:0000313" key="3">
    <source>
        <dbReference type="EMBL" id="VDN12540.1"/>
    </source>
</evidence>
<evidence type="ECO:0000313" key="4">
    <source>
        <dbReference type="Proteomes" id="UP000281553"/>
    </source>
</evidence>
<gene>
    <name evidence="3" type="ORF">DILT_LOCUS8371</name>
</gene>
<keyword evidence="4" id="KW-1185">Reference proteome</keyword>